<comment type="caution">
    <text evidence="1">The sequence shown here is derived from an EMBL/GenBank/DDBJ whole genome shotgun (WGS) entry which is preliminary data.</text>
</comment>
<sequence>MRLLGNLGCRVNDVTGTVSITAYGAQAPLCIPFTRPGGGLALRGLTPRVAVWGARLQLVLLRAGRELRGVPLDYLTLAEFLLKTKFESLPEAAVVGPEAAAAARQRHRLQLDEAGRRLARKPFYDQFLLPLTQSFWGATRADVLGFSAGDCFAYFTGNFSASPVSGAKLAEVEGGLGAYAGEAQTRLANHASSRVRTSCQVTRVMFNPASRSYAVELRDAPPAAAGSQWGQPYVGHAGPEPEPGALAVHPEAFDVVVVATNGWQARQLLEGVEHAAPMREALGAVTYLPGHVAIHGDMSVLPHKASERSLINIRIVPEAGPLGDPPPPAGGCGGCCVCGAGAGEPYAGTMRGFFTAYKPWAFADPGLPVLKSWLNPALLRCPELLPNPMYLLQDYYHAQPDLEFYKLPSRLEPLQGTKGLFLAGMHCGGGDGIGNHEAALISGLRVAARLAPNSQLLATLWPEGAAVAPKRAAACVARMTADIMAVAGGVVEEGVQVLGRAVKWHA</sequence>
<name>A0A835VQ64_CHLIN</name>
<keyword evidence="2" id="KW-1185">Reference proteome</keyword>
<proteinExistence type="predicted"/>
<reference evidence="1" key="1">
    <citation type="journal article" date="2020" name="bioRxiv">
        <title>Comparative genomics of Chlamydomonas.</title>
        <authorList>
            <person name="Craig R.J."/>
            <person name="Hasan A.R."/>
            <person name="Ness R.W."/>
            <person name="Keightley P.D."/>
        </authorList>
    </citation>
    <scope>NUCLEOTIDE SEQUENCE</scope>
    <source>
        <strain evidence="1">SAG 7.73</strain>
    </source>
</reference>
<dbReference type="EMBL" id="JAEHOC010000075">
    <property type="protein sequence ID" value="KAG2423685.1"/>
    <property type="molecule type" value="Genomic_DNA"/>
</dbReference>
<dbReference type="AlphaFoldDB" id="A0A835VQ64"/>
<dbReference type="Proteomes" id="UP000650467">
    <property type="component" value="Unassembled WGS sequence"/>
</dbReference>
<gene>
    <name evidence="1" type="ORF">HXX76_015075</name>
</gene>
<dbReference type="InterPro" id="IPR036188">
    <property type="entry name" value="FAD/NAD-bd_sf"/>
</dbReference>
<evidence type="ECO:0000313" key="2">
    <source>
        <dbReference type="Proteomes" id="UP000650467"/>
    </source>
</evidence>
<accession>A0A835VQ64</accession>
<evidence type="ECO:0000313" key="1">
    <source>
        <dbReference type="EMBL" id="KAG2423685.1"/>
    </source>
</evidence>
<organism evidence="1 2">
    <name type="scientific">Chlamydomonas incerta</name>
    <dbReference type="NCBI Taxonomy" id="51695"/>
    <lineage>
        <taxon>Eukaryota</taxon>
        <taxon>Viridiplantae</taxon>
        <taxon>Chlorophyta</taxon>
        <taxon>core chlorophytes</taxon>
        <taxon>Chlorophyceae</taxon>
        <taxon>CS clade</taxon>
        <taxon>Chlamydomonadales</taxon>
        <taxon>Chlamydomonadaceae</taxon>
        <taxon>Chlamydomonas</taxon>
    </lineage>
</organism>
<dbReference type="SUPFAM" id="SSF51905">
    <property type="entry name" value="FAD/NAD(P)-binding domain"/>
    <property type="match status" value="1"/>
</dbReference>
<dbReference type="OrthoDB" id="534525at2759"/>
<evidence type="ECO:0008006" key="3">
    <source>
        <dbReference type="Google" id="ProtNLM"/>
    </source>
</evidence>
<protein>
    <recommendedName>
        <fullName evidence="3">Amine oxidase domain-containing protein</fullName>
    </recommendedName>
</protein>